<name>A0AAV4QQS2_CAEEX</name>
<dbReference type="EMBL" id="BPLR01006667">
    <property type="protein sequence ID" value="GIY11614.1"/>
    <property type="molecule type" value="Genomic_DNA"/>
</dbReference>
<sequence length="96" mass="10490">MHPDVTFPVLLLRHSRQPEQSRLTVLSSVLTEIDEQGGSWAADLAKKDKLILVTGIKDTGSLQNVTAKKTGASSSSSSMEPEIERFNASFLEGTRF</sequence>
<dbReference type="AlphaFoldDB" id="A0AAV4QQS2"/>
<protein>
    <submittedName>
        <fullName evidence="1">Uncharacterized protein</fullName>
    </submittedName>
</protein>
<gene>
    <name evidence="1" type="ORF">CEXT_20541</name>
</gene>
<keyword evidence="2" id="KW-1185">Reference proteome</keyword>
<reference evidence="1 2" key="1">
    <citation type="submission" date="2021-06" db="EMBL/GenBank/DDBJ databases">
        <title>Caerostris extrusa draft genome.</title>
        <authorList>
            <person name="Kono N."/>
            <person name="Arakawa K."/>
        </authorList>
    </citation>
    <scope>NUCLEOTIDE SEQUENCE [LARGE SCALE GENOMIC DNA]</scope>
</reference>
<accession>A0AAV4QQS2</accession>
<comment type="caution">
    <text evidence="1">The sequence shown here is derived from an EMBL/GenBank/DDBJ whole genome shotgun (WGS) entry which is preliminary data.</text>
</comment>
<evidence type="ECO:0000313" key="2">
    <source>
        <dbReference type="Proteomes" id="UP001054945"/>
    </source>
</evidence>
<dbReference type="Proteomes" id="UP001054945">
    <property type="component" value="Unassembled WGS sequence"/>
</dbReference>
<evidence type="ECO:0000313" key="1">
    <source>
        <dbReference type="EMBL" id="GIY11614.1"/>
    </source>
</evidence>
<proteinExistence type="predicted"/>
<organism evidence="1 2">
    <name type="scientific">Caerostris extrusa</name>
    <name type="common">Bark spider</name>
    <name type="synonym">Caerostris bankana</name>
    <dbReference type="NCBI Taxonomy" id="172846"/>
    <lineage>
        <taxon>Eukaryota</taxon>
        <taxon>Metazoa</taxon>
        <taxon>Ecdysozoa</taxon>
        <taxon>Arthropoda</taxon>
        <taxon>Chelicerata</taxon>
        <taxon>Arachnida</taxon>
        <taxon>Araneae</taxon>
        <taxon>Araneomorphae</taxon>
        <taxon>Entelegynae</taxon>
        <taxon>Araneoidea</taxon>
        <taxon>Araneidae</taxon>
        <taxon>Caerostris</taxon>
    </lineage>
</organism>